<dbReference type="Gene3D" id="2.40.50.40">
    <property type="match status" value="1"/>
</dbReference>
<keyword evidence="3" id="KW-0539">Nucleus</keyword>
<gene>
    <name evidence="5" type="ORF">ACJ73_10172</name>
</gene>
<organism evidence="5 6">
    <name type="scientific">Blastomyces percursus</name>
    <dbReference type="NCBI Taxonomy" id="1658174"/>
    <lineage>
        <taxon>Eukaryota</taxon>
        <taxon>Fungi</taxon>
        <taxon>Dikarya</taxon>
        <taxon>Ascomycota</taxon>
        <taxon>Pezizomycotina</taxon>
        <taxon>Eurotiomycetes</taxon>
        <taxon>Eurotiomycetidae</taxon>
        <taxon>Onygenales</taxon>
        <taxon>Ajellomycetaceae</taxon>
        <taxon>Blastomyces</taxon>
    </lineage>
</organism>
<dbReference type="InterPro" id="IPR056924">
    <property type="entry name" value="SH3_Tf2-1"/>
</dbReference>
<name>A0A1J9Q054_9EURO</name>
<dbReference type="AlphaFoldDB" id="A0A1J9Q054"/>
<evidence type="ECO:0000313" key="6">
    <source>
        <dbReference type="Proteomes" id="UP000242791"/>
    </source>
</evidence>
<dbReference type="PANTHER" id="PTHR47240">
    <property type="entry name" value="CHROMO DOMAIN-CONTAINING PROTEIN LHP1"/>
    <property type="match status" value="1"/>
</dbReference>
<dbReference type="InterPro" id="IPR023779">
    <property type="entry name" value="Chromodomain_CS"/>
</dbReference>
<dbReference type="CDD" id="cd00024">
    <property type="entry name" value="CD_CSD"/>
    <property type="match status" value="1"/>
</dbReference>
<dbReference type="GO" id="GO:0031507">
    <property type="term" value="P:heterochromatin formation"/>
    <property type="evidence" value="ECO:0007669"/>
    <property type="project" value="InterPro"/>
</dbReference>
<evidence type="ECO:0000259" key="4">
    <source>
        <dbReference type="PROSITE" id="PS50013"/>
    </source>
</evidence>
<dbReference type="SUPFAM" id="SSF54160">
    <property type="entry name" value="Chromo domain-like"/>
    <property type="match status" value="1"/>
</dbReference>
<dbReference type="VEuPathDB" id="FungiDB:ACJ73_10172"/>
<comment type="subcellular location">
    <subcellularLocation>
        <location evidence="1">Nucleus</location>
    </subcellularLocation>
</comment>
<dbReference type="InterPro" id="IPR000953">
    <property type="entry name" value="Chromo/chromo_shadow_dom"/>
</dbReference>
<accession>A0A1J9Q054</accession>
<dbReference type="PANTHER" id="PTHR47240:SF2">
    <property type="entry name" value="CHROMO DOMAIN-CONTAINING PROTEIN LHP1"/>
    <property type="match status" value="1"/>
</dbReference>
<dbReference type="STRING" id="1658174.A0A1J9Q054"/>
<evidence type="ECO:0000313" key="5">
    <source>
        <dbReference type="EMBL" id="OJD09639.1"/>
    </source>
</evidence>
<comment type="subunit">
    <text evidence="2">Component of the NuA4 histone acetyltransferase complex.</text>
</comment>
<dbReference type="InterPro" id="IPR023780">
    <property type="entry name" value="Chromo_domain"/>
</dbReference>
<dbReference type="Pfam" id="PF24626">
    <property type="entry name" value="SH3_Tf2-1"/>
    <property type="match status" value="1"/>
</dbReference>
<proteinExistence type="predicted"/>
<dbReference type="SMART" id="SM00298">
    <property type="entry name" value="CHROMO"/>
    <property type="match status" value="1"/>
</dbReference>
<reference evidence="5 6" key="1">
    <citation type="submission" date="2015-08" db="EMBL/GenBank/DDBJ databases">
        <title>Emmonsia species relationships and genome sequence.</title>
        <authorList>
            <person name="Cuomo C.A."/>
            <person name="Schwartz I.S."/>
            <person name="Kenyon C."/>
            <person name="De Hoog G.S."/>
            <person name="Govender N.P."/>
            <person name="Botha A."/>
            <person name="Moreno L."/>
            <person name="De Vries M."/>
            <person name="Munoz J.F."/>
            <person name="Stielow J.B."/>
        </authorList>
    </citation>
    <scope>NUCLEOTIDE SEQUENCE [LARGE SCALE GENOMIC DNA]</scope>
    <source>
        <strain evidence="5 6">EI222</strain>
    </source>
</reference>
<dbReference type="InterPro" id="IPR044251">
    <property type="entry name" value="LHP1-like"/>
</dbReference>
<dbReference type="OrthoDB" id="4499277at2759"/>
<feature type="domain" description="Chromo" evidence="4">
    <location>
        <begin position="73"/>
        <end position="123"/>
    </location>
</feature>
<protein>
    <recommendedName>
        <fullName evidence="4">Chromo domain-containing protein</fullName>
    </recommendedName>
</protein>
<dbReference type="Pfam" id="PF00385">
    <property type="entry name" value="Chromo"/>
    <property type="match status" value="1"/>
</dbReference>
<dbReference type="EMBL" id="LGTZ01003476">
    <property type="protein sequence ID" value="OJD09639.1"/>
    <property type="molecule type" value="Genomic_DNA"/>
</dbReference>
<sequence>MLHFKACCCKTSQLACIRSSLVGYVKQTYKLALTPQYRGIHPVFHVSLLEPYHARDRIIPTTEPILIDSEERWEVKDIIDKRLHYGKIQYLVKWQGWTEAENSWEPVDNLDGAQDLVDKFDRQYPDHLDRGPRTRKRR</sequence>
<evidence type="ECO:0000256" key="3">
    <source>
        <dbReference type="ARBA" id="ARBA00023242"/>
    </source>
</evidence>
<dbReference type="Proteomes" id="UP000242791">
    <property type="component" value="Unassembled WGS sequence"/>
</dbReference>
<dbReference type="InterPro" id="IPR016197">
    <property type="entry name" value="Chromo-like_dom_sf"/>
</dbReference>
<dbReference type="GO" id="GO:0005634">
    <property type="term" value="C:nucleus"/>
    <property type="evidence" value="ECO:0007669"/>
    <property type="project" value="UniProtKB-SubCell"/>
</dbReference>
<evidence type="ECO:0000256" key="1">
    <source>
        <dbReference type="ARBA" id="ARBA00004123"/>
    </source>
</evidence>
<evidence type="ECO:0000256" key="2">
    <source>
        <dbReference type="ARBA" id="ARBA00011353"/>
    </source>
</evidence>
<comment type="caution">
    <text evidence="5">The sequence shown here is derived from an EMBL/GenBank/DDBJ whole genome shotgun (WGS) entry which is preliminary data.</text>
</comment>
<dbReference type="PROSITE" id="PS50013">
    <property type="entry name" value="CHROMO_2"/>
    <property type="match status" value="1"/>
</dbReference>
<keyword evidence="6" id="KW-1185">Reference proteome</keyword>
<dbReference type="PROSITE" id="PS00598">
    <property type="entry name" value="CHROMO_1"/>
    <property type="match status" value="1"/>
</dbReference>